<dbReference type="OMA" id="EMGCAAS"/>
<feature type="compositionally biased region" description="Polar residues" evidence="1">
    <location>
        <begin position="485"/>
        <end position="497"/>
    </location>
</feature>
<feature type="domain" description="DUF630" evidence="3">
    <location>
        <begin position="1"/>
        <end position="59"/>
    </location>
</feature>
<feature type="region of interest" description="Disordered" evidence="1">
    <location>
        <begin position="75"/>
        <end position="96"/>
    </location>
</feature>
<feature type="region of interest" description="Disordered" evidence="1">
    <location>
        <begin position="364"/>
        <end position="516"/>
    </location>
</feature>
<evidence type="ECO:0000259" key="3">
    <source>
        <dbReference type="Pfam" id="PF04783"/>
    </source>
</evidence>
<feature type="compositionally biased region" description="Basic and acidic residues" evidence="1">
    <location>
        <begin position="503"/>
        <end position="516"/>
    </location>
</feature>
<dbReference type="InterPro" id="IPR006868">
    <property type="entry name" value="DUF630"/>
</dbReference>
<dbReference type="PANTHER" id="PTHR21450">
    <property type="entry name" value="PROTEIN ALTERED PHOSPHATE STARVATION RESPONSE 1"/>
    <property type="match status" value="1"/>
</dbReference>
<dbReference type="EMBL" id="PSQE01000002">
    <property type="protein sequence ID" value="RHN73413.1"/>
    <property type="molecule type" value="Genomic_DNA"/>
</dbReference>
<evidence type="ECO:0000259" key="2">
    <source>
        <dbReference type="Pfam" id="PF04782"/>
    </source>
</evidence>
<evidence type="ECO:0000313" key="5">
    <source>
        <dbReference type="Proteomes" id="UP000265566"/>
    </source>
</evidence>
<sequence>MGCSQSKLDDEESVQLCKDRKRFIKQAVEQRTRFATGHIAYIESMKRVSAALRDYIEGDEPREFSLESVITPPFTPVKKKTKPRIGNGNGNGNDNGNGFIPISAKSFTPSTIDYGVGENDTLRMNYHRPGGNPAILVQERLPSPETVRITSIMNYHRPGGNPAISVEERPPSPETVRVTSGMNYYWPGGNPANSVEERPPPPETVRITSRMNYYWPGGNPANLVEERPPPPETVRIETYSPMQHYGTADGYFTMQSPPTNPSIFPYSPPNIRPNIPPPSPQNAQWDFFWNPFSSLDYYGYPNRSSVDQSGMDDEYRGLRQVREEEGIPDLEEDETEHEDYAVKRNVIEERTRNDINFSRRNVVEERTRNDISSSRRNVAEERTRNDISSSRRNVAEERTRNDISSSRRNVPEERTRNDISSSRRNVVEERTQNDVNFSKEQVIVEDIDDDEEEEEEEEEDGEEDEEEGSDDETETEHDAKDSQQARDNPSFEVSKNQAAGHMESNHREMAIGKQEDKEEMAGFTVYVNRRPTSMAEVINDLEAQFKTVCNAANDVSVLLESKKAQYLLTSHEHSASKLLNPVALFRTASSRSSSSRFLVNSSSTRMESNEGTKDISEEHCRLSGSHQSTLDKLNAWEKKLYEEVKSGERVRIAYEKKCKQLSNYEVKGEDPSADKTRAAIRDLDTQITVSIHSVEAISRRIETLRDEELYPQLLELVQGLEKMWKVMAECHQTQKRTLDEAKILLAGTPSKLHPKRQTSISMADPNRLARSASNLEIELRNWRITFESWITSQRSYIQALAGWLLRCVRSEPDDISKSPCSPHRSSSSHPLFGLIVQWSRRLDGVREKAVLDGMDFFAAGMGSLYAHQLRQDSRTNSYGSKQTDGSMEMVEVGHVEEDAMAPEKLAEVAIKVLCAGMSVAISSLAEFAFESAEAYCEVMKQWDSVKGQHNSSETRT</sequence>
<dbReference type="Pfam" id="PF04783">
    <property type="entry name" value="DUF630"/>
    <property type="match status" value="1"/>
</dbReference>
<dbReference type="Gramene" id="rna9219">
    <property type="protein sequence ID" value="RHN73413.1"/>
    <property type="gene ID" value="gene9219"/>
</dbReference>
<feature type="compositionally biased region" description="Acidic residues" evidence="1">
    <location>
        <begin position="443"/>
        <end position="475"/>
    </location>
</feature>
<dbReference type="Pfam" id="PF04782">
    <property type="entry name" value="DUF632"/>
    <property type="match status" value="1"/>
</dbReference>
<dbReference type="Proteomes" id="UP000265566">
    <property type="component" value="Chromosome 2"/>
</dbReference>
<reference evidence="5" key="1">
    <citation type="journal article" date="2018" name="Nat. Plants">
        <title>Whole-genome landscape of Medicago truncatula symbiotic genes.</title>
        <authorList>
            <person name="Pecrix Y."/>
            <person name="Staton S.E."/>
            <person name="Sallet E."/>
            <person name="Lelandais-Briere C."/>
            <person name="Moreau S."/>
            <person name="Carrere S."/>
            <person name="Blein T."/>
            <person name="Jardinaud M.F."/>
            <person name="Latrasse D."/>
            <person name="Zouine M."/>
            <person name="Zahm M."/>
            <person name="Kreplak J."/>
            <person name="Mayjonade B."/>
            <person name="Satge C."/>
            <person name="Perez M."/>
            <person name="Cauet S."/>
            <person name="Marande W."/>
            <person name="Chantry-Darmon C."/>
            <person name="Lopez-Roques C."/>
            <person name="Bouchez O."/>
            <person name="Berard A."/>
            <person name="Debelle F."/>
            <person name="Munos S."/>
            <person name="Bendahmane A."/>
            <person name="Berges H."/>
            <person name="Niebel A."/>
            <person name="Buitink J."/>
            <person name="Frugier F."/>
            <person name="Benhamed M."/>
            <person name="Crespi M."/>
            <person name="Gouzy J."/>
            <person name="Gamas P."/>
        </authorList>
    </citation>
    <scope>NUCLEOTIDE SEQUENCE [LARGE SCALE GENOMIC DNA]</scope>
    <source>
        <strain evidence="5">cv. Jemalong A17</strain>
    </source>
</reference>
<dbReference type="AlphaFoldDB" id="A0A396JAV3"/>
<feature type="region of interest" description="Disordered" evidence="1">
    <location>
        <begin position="596"/>
        <end position="616"/>
    </location>
</feature>
<name>A0A396JAV3_MEDTR</name>
<comment type="caution">
    <text evidence="4">The sequence shown here is derived from an EMBL/GenBank/DDBJ whole genome shotgun (WGS) entry which is preliminary data.</text>
</comment>
<dbReference type="PANTHER" id="PTHR21450:SF60">
    <property type="entry name" value="DUF630 FAMILY PROTEIN"/>
    <property type="match status" value="1"/>
</dbReference>
<dbReference type="OrthoDB" id="663995at2759"/>
<organism evidence="4 5">
    <name type="scientific">Medicago truncatula</name>
    <name type="common">Barrel medic</name>
    <name type="synonym">Medicago tribuloides</name>
    <dbReference type="NCBI Taxonomy" id="3880"/>
    <lineage>
        <taxon>Eukaryota</taxon>
        <taxon>Viridiplantae</taxon>
        <taxon>Streptophyta</taxon>
        <taxon>Embryophyta</taxon>
        <taxon>Tracheophyta</taxon>
        <taxon>Spermatophyta</taxon>
        <taxon>Magnoliopsida</taxon>
        <taxon>eudicotyledons</taxon>
        <taxon>Gunneridae</taxon>
        <taxon>Pentapetalae</taxon>
        <taxon>rosids</taxon>
        <taxon>fabids</taxon>
        <taxon>Fabales</taxon>
        <taxon>Fabaceae</taxon>
        <taxon>Papilionoideae</taxon>
        <taxon>50 kb inversion clade</taxon>
        <taxon>NPAAA clade</taxon>
        <taxon>Hologalegina</taxon>
        <taxon>IRL clade</taxon>
        <taxon>Trifolieae</taxon>
        <taxon>Medicago</taxon>
    </lineage>
</organism>
<feature type="compositionally biased region" description="Basic and acidic residues" evidence="1">
    <location>
        <begin position="607"/>
        <end position="616"/>
    </location>
</feature>
<feature type="compositionally biased region" description="Low complexity" evidence="1">
    <location>
        <begin position="596"/>
        <end position="605"/>
    </location>
</feature>
<evidence type="ECO:0000256" key="1">
    <source>
        <dbReference type="SAM" id="MobiDB-lite"/>
    </source>
</evidence>
<evidence type="ECO:0000313" key="4">
    <source>
        <dbReference type="EMBL" id="RHN73413.1"/>
    </source>
</evidence>
<evidence type="ECO:0008006" key="6">
    <source>
        <dbReference type="Google" id="ProtNLM"/>
    </source>
</evidence>
<accession>A0A396JAV3</accession>
<protein>
    <recommendedName>
        <fullName evidence="6">DUF630 family protein</fullName>
    </recommendedName>
</protein>
<feature type="domain" description="DUF632" evidence="2">
    <location>
        <begin position="534"/>
        <end position="861"/>
    </location>
</feature>
<proteinExistence type="predicted"/>
<gene>
    <name evidence="4" type="ORF">MtrunA17_Chr2g0298171</name>
</gene>
<dbReference type="InterPro" id="IPR006867">
    <property type="entry name" value="DUF632"/>
</dbReference>